<dbReference type="RefSeq" id="WP_036095695.1">
    <property type="nucleotide sequence ID" value="NZ_AODF01000001.1"/>
</dbReference>
<gene>
    <name evidence="1" type="ORF">MFLO_01110</name>
</gene>
<dbReference type="Proteomes" id="UP000019249">
    <property type="component" value="Unassembled WGS sequence"/>
</dbReference>
<evidence type="ECO:0000313" key="2">
    <source>
        <dbReference type="Proteomes" id="UP000019249"/>
    </source>
</evidence>
<evidence type="ECO:0000313" key="1">
    <source>
        <dbReference type="EMBL" id="EUJ33788.1"/>
    </source>
</evidence>
<name>A0ABP3B1N6_9LIST</name>
<comment type="caution">
    <text evidence="1">The sequence shown here is derived from an EMBL/GenBank/DDBJ whole genome shotgun (WGS) entry which is preliminary data.</text>
</comment>
<proteinExistence type="predicted"/>
<keyword evidence="2" id="KW-1185">Reference proteome</keyword>
<reference evidence="1 2" key="1">
    <citation type="journal article" date="2014" name="Int. J. Syst. Evol. Microbiol.">
        <title>Listeria floridensis sp. nov., Listeria aquatica sp. nov., Listeria cornellensis sp. nov., Listeria riparia sp. nov. and Listeria grandensis sp. nov., from agricultural and natural environments.</title>
        <authorList>
            <person name="den Bakker H.C."/>
            <person name="Warchocki S."/>
            <person name="Wright E.M."/>
            <person name="Allred A.F."/>
            <person name="Ahlstrom C."/>
            <person name="Manuel C.S."/>
            <person name="Stasiewicz M.J."/>
            <person name="Burrell A."/>
            <person name="Roof S."/>
            <person name="Strawn L."/>
            <person name="Fortes E.D."/>
            <person name="Nightingale K.K."/>
            <person name="Kephart D."/>
            <person name="Wiedmann M."/>
        </authorList>
    </citation>
    <scope>NUCLEOTIDE SEQUENCE [LARGE SCALE GENOMIC DNA]</scope>
    <source>
        <strain evidence="1 2">FSL S10-1187</strain>
    </source>
</reference>
<sequence length="76" mass="9324">MNPSRVFTEVKKVVDIEADFPEMLFWEPQQYRFFFEETAALYIDTTDFYEMLHEICAETGDREIYVIHRIEKKKFF</sequence>
<protein>
    <submittedName>
        <fullName evidence="1">Uncharacterized protein</fullName>
    </submittedName>
</protein>
<accession>A0ABP3B1N6</accession>
<organism evidence="1 2">
    <name type="scientific">Listeria floridensis FSL S10-1187</name>
    <dbReference type="NCBI Taxonomy" id="1265817"/>
    <lineage>
        <taxon>Bacteria</taxon>
        <taxon>Bacillati</taxon>
        <taxon>Bacillota</taxon>
        <taxon>Bacilli</taxon>
        <taxon>Bacillales</taxon>
        <taxon>Listeriaceae</taxon>
        <taxon>Listeria</taxon>
    </lineage>
</organism>
<dbReference type="EMBL" id="AODF01000001">
    <property type="protein sequence ID" value="EUJ33788.1"/>
    <property type="molecule type" value="Genomic_DNA"/>
</dbReference>